<evidence type="ECO:0000256" key="1">
    <source>
        <dbReference type="SAM" id="MobiDB-lite"/>
    </source>
</evidence>
<feature type="non-terminal residue" evidence="3">
    <location>
        <position position="171"/>
    </location>
</feature>
<name>A0A147B6J9_9ACAR</name>
<protein>
    <submittedName>
        <fullName evidence="3">Uncharacterized protein</fullName>
    </submittedName>
</protein>
<feature type="transmembrane region" description="Helical" evidence="2">
    <location>
        <begin position="148"/>
        <end position="170"/>
    </location>
</feature>
<feature type="region of interest" description="Disordered" evidence="1">
    <location>
        <begin position="1"/>
        <end position="27"/>
    </location>
</feature>
<dbReference type="AlphaFoldDB" id="A0A147B6J9"/>
<dbReference type="EMBL" id="GEIB01002055">
    <property type="protein sequence ID" value="JAR86413.1"/>
    <property type="molecule type" value="Transcribed_RNA"/>
</dbReference>
<evidence type="ECO:0000313" key="3">
    <source>
        <dbReference type="EMBL" id="JAR86413.1"/>
    </source>
</evidence>
<feature type="transmembrane region" description="Helical" evidence="2">
    <location>
        <begin position="83"/>
        <end position="103"/>
    </location>
</feature>
<evidence type="ECO:0000256" key="2">
    <source>
        <dbReference type="SAM" id="Phobius"/>
    </source>
</evidence>
<keyword evidence="2" id="KW-1133">Transmembrane helix</keyword>
<feature type="transmembrane region" description="Helical" evidence="2">
    <location>
        <begin position="115"/>
        <end position="136"/>
    </location>
</feature>
<organism evidence="3">
    <name type="scientific">Alectorobius mimon</name>
    <dbReference type="NCBI Taxonomy" id="360319"/>
    <lineage>
        <taxon>Eukaryota</taxon>
        <taxon>Metazoa</taxon>
        <taxon>Ecdysozoa</taxon>
        <taxon>Arthropoda</taxon>
        <taxon>Chelicerata</taxon>
        <taxon>Arachnida</taxon>
        <taxon>Acari</taxon>
        <taxon>Parasitiformes</taxon>
        <taxon>Ixodida</taxon>
        <taxon>Ixodoidea</taxon>
        <taxon>Argasidae</taxon>
        <taxon>Ornithodorinae</taxon>
        <taxon>Alectorobius</taxon>
    </lineage>
</organism>
<keyword evidence="2" id="KW-0812">Transmembrane</keyword>
<sequence>GNGSAAASWDTNAICAPDESPRSPSNELTQSEKLIVELFLEEAANNERAADCIEPDEASQLSDGLWNRSPVSPVTPRLHLRDLLVPSTWACFLVAAVLVLNGALMARYYHTRTGLFLVTAGFVHAPCLPFLVFRMYFLVVRSTVTTTFIKVVVGIWYVVTFPLLHLLPVLT</sequence>
<keyword evidence="2" id="KW-0472">Membrane</keyword>
<reference evidence="3" key="1">
    <citation type="submission" date="2016-03" db="EMBL/GenBank/DDBJ databases">
        <title>Gut transcriptome analysis on engorged females of Ornithodoros mimon (Acari: Argasidae) and phylogenetic inferences of soft ticks.</title>
        <authorList>
            <person name="Landulfo G.A."/>
            <person name="Giovanni D."/>
            <person name="Carvalho E."/>
            <person name="Junqueira-de-Azevedo I."/>
            <person name="Patane J."/>
            <person name="Mendoca R."/>
            <person name="Barros-Battesti D."/>
        </authorList>
    </citation>
    <scope>NUCLEOTIDE SEQUENCE</scope>
    <source>
        <strain evidence="3">Females</strain>
        <tissue evidence="3">Gut</tissue>
    </source>
</reference>
<feature type="non-terminal residue" evidence="3">
    <location>
        <position position="1"/>
    </location>
</feature>
<accession>A0A147B6J9</accession>
<proteinExistence type="predicted"/>